<evidence type="ECO:0000256" key="5">
    <source>
        <dbReference type="ARBA" id="ARBA00022723"/>
    </source>
</evidence>
<dbReference type="PANTHER" id="PTHR24282">
    <property type="entry name" value="CYTOCHROME P450 FAMILY MEMBER"/>
    <property type="match status" value="1"/>
</dbReference>
<dbReference type="GO" id="GO:0004497">
    <property type="term" value="F:monooxygenase activity"/>
    <property type="evidence" value="ECO:0000318"/>
    <property type="project" value="GO_Central"/>
</dbReference>
<evidence type="ECO:0000256" key="8">
    <source>
        <dbReference type="ARBA" id="ARBA00023004"/>
    </source>
</evidence>
<dbReference type="InterPro" id="IPR050665">
    <property type="entry name" value="Cytochrome_P450_Monooxygen"/>
</dbReference>
<dbReference type="GO" id="GO:0005506">
    <property type="term" value="F:iron ion binding"/>
    <property type="evidence" value="ECO:0007669"/>
    <property type="project" value="InterPro"/>
</dbReference>
<keyword evidence="3 11" id="KW-0349">Heme</keyword>
<sequence>MVLVIQLLATGLVGVIVYALLWKFWIAPSRKEAALRKQGIKGPSLGPLQLFKGGNKDEVLKQRFSKRKFTLEFDGTHDILSHVLPDIHSFSKKYGMPYMYWWGNELRMTVTDPEVVRWVLSKNPQSFGKSASIQATLVKLLGYGLVASNGEHWAQHRRVVGPAFQLEKLKNIMTGTMANCTSKVLSRWDNDGEFEIDVEKEFSFLAADVISHTAFGSSFEKGRRIFHLLNLQAELLTKIAFSPMQWMPFGRENLQLWEVQKELDAILLGLVKDRRKSVSYGRDLLGLMLEQSQDNPAFKDDKLVGECKTFYIAGQETTATLLTWAMYLLSQHREWQDRARKEVLEVCKEDEINAEALNKLKLVGMILNETLRLYPPLPIIQRGTFNDTTMGDKISIPKGIVLVIPILAMHHDKEQWGGDAHEFNPERFARGASKACKHPNAFMPFSFGPRVCIGQTFALIEAKIALAMILRRFSASLSPNYQHCPVSGVTLKPLHGMQLTFTRR</sequence>
<keyword evidence="4" id="KW-0812">Transmembrane</keyword>
<dbReference type="InterPro" id="IPR017972">
    <property type="entry name" value="Cyt_P450_CS"/>
</dbReference>
<organism evidence="14">
    <name type="scientific">Selaginella moellendorffii</name>
    <name type="common">Spikemoss</name>
    <dbReference type="NCBI Taxonomy" id="88036"/>
    <lineage>
        <taxon>Eukaryota</taxon>
        <taxon>Viridiplantae</taxon>
        <taxon>Streptophyta</taxon>
        <taxon>Embryophyta</taxon>
        <taxon>Tracheophyta</taxon>
        <taxon>Lycopodiopsida</taxon>
        <taxon>Selaginellales</taxon>
        <taxon>Selaginellaceae</taxon>
        <taxon>Selaginella</taxon>
    </lineage>
</organism>
<evidence type="ECO:0000256" key="7">
    <source>
        <dbReference type="ARBA" id="ARBA00023002"/>
    </source>
</evidence>
<keyword evidence="5 11" id="KW-0479">Metal-binding</keyword>
<evidence type="ECO:0000256" key="12">
    <source>
        <dbReference type="RuleBase" id="RU000461"/>
    </source>
</evidence>
<dbReference type="InterPro" id="IPR036396">
    <property type="entry name" value="Cyt_P450_sf"/>
</dbReference>
<dbReference type="HOGENOM" id="CLU_001570_5_0_1"/>
<dbReference type="PRINTS" id="PR00385">
    <property type="entry name" value="P450"/>
</dbReference>
<evidence type="ECO:0000256" key="6">
    <source>
        <dbReference type="ARBA" id="ARBA00022989"/>
    </source>
</evidence>
<evidence type="ECO:0000256" key="11">
    <source>
        <dbReference type="PIRSR" id="PIRSR602401-1"/>
    </source>
</evidence>
<evidence type="ECO:0000256" key="3">
    <source>
        <dbReference type="ARBA" id="ARBA00022617"/>
    </source>
</evidence>
<dbReference type="OMA" id="WRRARNI"/>
<accession>D8RBI8</accession>
<dbReference type="Gene3D" id="1.10.630.10">
    <property type="entry name" value="Cytochrome P450"/>
    <property type="match status" value="1"/>
</dbReference>
<keyword evidence="9 12" id="KW-0503">Monooxygenase</keyword>
<comment type="similarity">
    <text evidence="2 12">Belongs to the cytochrome P450 family.</text>
</comment>
<evidence type="ECO:0000313" key="14">
    <source>
        <dbReference type="Proteomes" id="UP000001514"/>
    </source>
</evidence>
<dbReference type="PANTHER" id="PTHR24282:SF211">
    <property type="entry name" value="CYTOCHROME P450-RELATED"/>
    <property type="match status" value="1"/>
</dbReference>
<feature type="binding site" description="axial binding residue" evidence="11">
    <location>
        <position position="452"/>
    </location>
    <ligand>
        <name>heme</name>
        <dbReference type="ChEBI" id="CHEBI:30413"/>
    </ligand>
    <ligandPart>
        <name>Fe</name>
        <dbReference type="ChEBI" id="CHEBI:18248"/>
    </ligandPart>
</feature>
<dbReference type="InterPro" id="IPR002401">
    <property type="entry name" value="Cyt_P450_E_grp-I"/>
</dbReference>
<dbReference type="InParanoid" id="D8RBI8"/>
<dbReference type="PROSITE" id="PS00086">
    <property type="entry name" value="CYTOCHROME_P450"/>
    <property type="match status" value="1"/>
</dbReference>
<evidence type="ECO:0000313" key="13">
    <source>
        <dbReference type="EMBL" id="EFJ30805.1"/>
    </source>
</evidence>
<dbReference type="Proteomes" id="UP000001514">
    <property type="component" value="Unassembled WGS sequence"/>
</dbReference>
<evidence type="ECO:0000256" key="4">
    <source>
        <dbReference type="ARBA" id="ARBA00022692"/>
    </source>
</evidence>
<dbReference type="InterPro" id="IPR001128">
    <property type="entry name" value="Cyt_P450"/>
</dbReference>
<gene>
    <name evidence="13" type="ORF">SELMODRAFT_89087</name>
</gene>
<evidence type="ECO:0000256" key="9">
    <source>
        <dbReference type="ARBA" id="ARBA00023033"/>
    </source>
</evidence>
<dbReference type="KEGG" id="smo:SELMODRAFT_89087"/>
<evidence type="ECO:0000256" key="10">
    <source>
        <dbReference type="ARBA" id="ARBA00023136"/>
    </source>
</evidence>
<dbReference type="eggNOG" id="KOG0157">
    <property type="taxonomic scope" value="Eukaryota"/>
</dbReference>
<dbReference type="SUPFAM" id="SSF48264">
    <property type="entry name" value="Cytochrome P450"/>
    <property type="match status" value="1"/>
</dbReference>
<keyword evidence="10" id="KW-0472">Membrane</keyword>
<keyword evidence="7 12" id="KW-0560">Oxidoreductase</keyword>
<dbReference type="EMBL" id="GL377575">
    <property type="protein sequence ID" value="EFJ30805.1"/>
    <property type="molecule type" value="Genomic_DNA"/>
</dbReference>
<name>D8RBI8_SELML</name>
<comment type="subcellular location">
    <subcellularLocation>
        <location evidence="1">Membrane</location>
    </subcellularLocation>
</comment>
<dbReference type="PRINTS" id="PR00463">
    <property type="entry name" value="EP450I"/>
</dbReference>
<keyword evidence="6" id="KW-1133">Transmembrane helix</keyword>
<dbReference type="GO" id="GO:0016705">
    <property type="term" value="F:oxidoreductase activity, acting on paired donors, with incorporation or reduction of molecular oxygen"/>
    <property type="evidence" value="ECO:0007669"/>
    <property type="project" value="InterPro"/>
</dbReference>
<keyword evidence="8 11" id="KW-0408">Iron</keyword>
<dbReference type="Gramene" id="EFJ30805">
    <property type="protein sequence ID" value="EFJ30805"/>
    <property type="gene ID" value="SELMODRAFT_89087"/>
</dbReference>
<proteinExistence type="inferred from homology"/>
<reference evidence="13 14" key="1">
    <citation type="journal article" date="2011" name="Science">
        <title>The Selaginella genome identifies genetic changes associated with the evolution of vascular plants.</title>
        <authorList>
            <person name="Banks J.A."/>
            <person name="Nishiyama T."/>
            <person name="Hasebe M."/>
            <person name="Bowman J.L."/>
            <person name="Gribskov M."/>
            <person name="dePamphilis C."/>
            <person name="Albert V.A."/>
            <person name="Aono N."/>
            <person name="Aoyama T."/>
            <person name="Ambrose B.A."/>
            <person name="Ashton N.W."/>
            <person name="Axtell M.J."/>
            <person name="Barker E."/>
            <person name="Barker M.S."/>
            <person name="Bennetzen J.L."/>
            <person name="Bonawitz N.D."/>
            <person name="Chapple C."/>
            <person name="Cheng C."/>
            <person name="Correa L.G."/>
            <person name="Dacre M."/>
            <person name="DeBarry J."/>
            <person name="Dreyer I."/>
            <person name="Elias M."/>
            <person name="Engstrom E.M."/>
            <person name="Estelle M."/>
            <person name="Feng L."/>
            <person name="Finet C."/>
            <person name="Floyd S.K."/>
            <person name="Frommer W.B."/>
            <person name="Fujita T."/>
            <person name="Gramzow L."/>
            <person name="Gutensohn M."/>
            <person name="Harholt J."/>
            <person name="Hattori M."/>
            <person name="Heyl A."/>
            <person name="Hirai T."/>
            <person name="Hiwatashi Y."/>
            <person name="Ishikawa M."/>
            <person name="Iwata M."/>
            <person name="Karol K.G."/>
            <person name="Koehler B."/>
            <person name="Kolukisaoglu U."/>
            <person name="Kubo M."/>
            <person name="Kurata T."/>
            <person name="Lalonde S."/>
            <person name="Li K."/>
            <person name="Li Y."/>
            <person name="Litt A."/>
            <person name="Lyons E."/>
            <person name="Manning G."/>
            <person name="Maruyama T."/>
            <person name="Michael T.P."/>
            <person name="Mikami K."/>
            <person name="Miyazaki S."/>
            <person name="Morinaga S."/>
            <person name="Murata T."/>
            <person name="Mueller-Roeber B."/>
            <person name="Nelson D.R."/>
            <person name="Obara M."/>
            <person name="Oguri Y."/>
            <person name="Olmstead R.G."/>
            <person name="Onodera N."/>
            <person name="Petersen B.L."/>
            <person name="Pils B."/>
            <person name="Prigge M."/>
            <person name="Rensing S.A."/>
            <person name="Riano-Pachon D.M."/>
            <person name="Roberts A.W."/>
            <person name="Sato Y."/>
            <person name="Scheller H.V."/>
            <person name="Schulz B."/>
            <person name="Schulz C."/>
            <person name="Shakirov E.V."/>
            <person name="Shibagaki N."/>
            <person name="Shinohara N."/>
            <person name="Shippen D.E."/>
            <person name="Soerensen I."/>
            <person name="Sotooka R."/>
            <person name="Sugimoto N."/>
            <person name="Sugita M."/>
            <person name="Sumikawa N."/>
            <person name="Tanurdzic M."/>
            <person name="Theissen G."/>
            <person name="Ulvskov P."/>
            <person name="Wakazuki S."/>
            <person name="Weng J.K."/>
            <person name="Willats W.W."/>
            <person name="Wipf D."/>
            <person name="Wolf P.G."/>
            <person name="Yang L."/>
            <person name="Zimmer A.D."/>
            <person name="Zhu Q."/>
            <person name="Mitros T."/>
            <person name="Hellsten U."/>
            <person name="Loque D."/>
            <person name="Otillar R."/>
            <person name="Salamov A."/>
            <person name="Schmutz J."/>
            <person name="Shapiro H."/>
            <person name="Lindquist E."/>
            <person name="Lucas S."/>
            <person name="Rokhsar D."/>
            <person name="Grigoriev I.V."/>
        </authorList>
    </citation>
    <scope>NUCLEOTIDE SEQUENCE [LARGE SCALE GENOMIC DNA]</scope>
</reference>
<evidence type="ECO:0000256" key="1">
    <source>
        <dbReference type="ARBA" id="ARBA00004370"/>
    </source>
</evidence>
<dbReference type="STRING" id="88036.D8RBI8"/>
<dbReference type="GO" id="GO:0020037">
    <property type="term" value="F:heme binding"/>
    <property type="evidence" value="ECO:0007669"/>
    <property type="project" value="InterPro"/>
</dbReference>
<comment type="cofactor">
    <cofactor evidence="11">
        <name>heme</name>
        <dbReference type="ChEBI" id="CHEBI:30413"/>
    </cofactor>
</comment>
<dbReference type="Pfam" id="PF00067">
    <property type="entry name" value="p450"/>
    <property type="match status" value="1"/>
</dbReference>
<dbReference type="GO" id="GO:0016020">
    <property type="term" value="C:membrane"/>
    <property type="evidence" value="ECO:0007669"/>
    <property type="project" value="UniProtKB-SubCell"/>
</dbReference>
<keyword evidence="14" id="KW-1185">Reference proteome</keyword>
<protein>
    <submittedName>
        <fullName evidence="13">Uncharacterized protein</fullName>
    </submittedName>
</protein>
<evidence type="ECO:0000256" key="2">
    <source>
        <dbReference type="ARBA" id="ARBA00010617"/>
    </source>
</evidence>
<dbReference type="AlphaFoldDB" id="D8RBI8"/>